<proteinExistence type="inferred from homology"/>
<dbReference type="SUPFAM" id="SSF52540">
    <property type="entry name" value="P-loop containing nucleoside triphosphate hydrolases"/>
    <property type="match status" value="1"/>
</dbReference>
<accession>A0A6I8PUK5</accession>
<dbReference type="CTD" id="79707"/>
<reference evidence="16" key="3">
    <citation type="submission" date="2025-04" db="UniProtKB">
        <authorList>
            <consortium name="RefSeq"/>
        </authorList>
    </citation>
    <scope>IDENTIFICATION</scope>
    <source>
        <strain evidence="16">Nigerian</strain>
        <tissue evidence="16">Liver and blood</tissue>
    </source>
</reference>
<keyword evidence="6" id="KW-0418">Kinase</keyword>
<feature type="compositionally biased region" description="Polar residues" evidence="10">
    <location>
        <begin position="1"/>
        <end position="10"/>
    </location>
</feature>
<dbReference type="GO" id="GO:0005634">
    <property type="term" value="C:nucleus"/>
    <property type="evidence" value="ECO:0000318"/>
    <property type="project" value="GO_Central"/>
</dbReference>
<dbReference type="AlphaFoldDB" id="A0A6I8PUK5"/>
<feature type="domain" description="Clp1 P-loop" evidence="11">
    <location>
        <begin position="256"/>
        <end position="392"/>
    </location>
</feature>
<dbReference type="Reactome" id="R-XTR-6791226">
    <property type="pathway name" value="Major pathway of rRNA processing in the nucleolus and cytosol"/>
</dbReference>
<dbReference type="OrthoDB" id="2405412at2759"/>
<dbReference type="InterPro" id="IPR027417">
    <property type="entry name" value="P-loop_NTPase"/>
</dbReference>
<dbReference type="Pfam" id="PF24419">
    <property type="entry name" value="Cupin_NOL9"/>
    <property type="match status" value="1"/>
</dbReference>
<dbReference type="KEGG" id="xtr:100145740"/>
<dbReference type="GO" id="GO:0005524">
    <property type="term" value="F:ATP binding"/>
    <property type="evidence" value="ECO:0007669"/>
    <property type="project" value="UniProtKB-KW"/>
</dbReference>
<evidence type="ECO:0000256" key="4">
    <source>
        <dbReference type="ARBA" id="ARBA00022679"/>
    </source>
</evidence>
<dbReference type="Proteomes" id="UP000008143">
    <property type="component" value="Chromosome 7"/>
</dbReference>
<dbReference type="InterPro" id="IPR032319">
    <property type="entry name" value="CLP1_P"/>
</dbReference>
<evidence type="ECO:0000313" key="15">
    <source>
        <dbReference type="Proteomes" id="UP000008143"/>
    </source>
</evidence>
<keyword evidence="3" id="KW-0698">rRNA processing</keyword>
<dbReference type="AGR" id="Xenbase:XB-GENE-984093"/>
<evidence type="ECO:0000256" key="2">
    <source>
        <dbReference type="ARBA" id="ARBA00011003"/>
    </source>
</evidence>
<feature type="region of interest" description="Disordered" evidence="10">
    <location>
        <begin position="1"/>
        <end position="27"/>
    </location>
</feature>
<evidence type="ECO:0000256" key="10">
    <source>
        <dbReference type="SAM" id="MobiDB-lite"/>
    </source>
</evidence>
<dbReference type="RefSeq" id="XP_002933893.2">
    <property type="nucleotide sequence ID" value="XM_002933847.5"/>
</dbReference>
<evidence type="ECO:0000256" key="6">
    <source>
        <dbReference type="ARBA" id="ARBA00022777"/>
    </source>
</evidence>
<dbReference type="GeneTree" id="ENSGT00940000153668"/>
<gene>
    <name evidence="14 16 17" type="primary">nol9</name>
</gene>
<evidence type="ECO:0000256" key="1">
    <source>
        <dbReference type="ARBA" id="ARBA00004604"/>
    </source>
</evidence>
<evidence type="ECO:0000259" key="13">
    <source>
        <dbReference type="Pfam" id="PF25467"/>
    </source>
</evidence>
<protein>
    <recommendedName>
        <fullName evidence="9">Polynucleotide 5'-hydroxyl-kinase NOL9</fullName>
    </recommendedName>
</protein>
<reference evidence="14" key="2">
    <citation type="submission" date="2020-05" db="UniProtKB">
        <authorList>
            <consortium name="Ensembl"/>
        </authorList>
    </citation>
    <scope>IDENTIFICATION</scope>
</reference>
<dbReference type="GO" id="GO:0051731">
    <property type="term" value="F:polynucleotide 5'-hydroxyl-kinase activity"/>
    <property type="evidence" value="ECO:0000318"/>
    <property type="project" value="GO_Central"/>
</dbReference>
<dbReference type="InterPro" id="IPR045116">
    <property type="entry name" value="Clp1/Grc3"/>
</dbReference>
<dbReference type="Gene3D" id="3.40.50.300">
    <property type="entry name" value="P-loop containing nucleotide triphosphate hydrolases"/>
    <property type="match status" value="1"/>
</dbReference>
<dbReference type="Xenbase" id="XB-GENE-984093">
    <property type="gene designation" value="nol9"/>
</dbReference>
<dbReference type="GO" id="GO:0000448">
    <property type="term" value="P:cleavage in ITS2 between 5.8S rRNA and LSU-rRNA of tricistronic rRNA transcript (SSU-rRNA, 5.8S rRNA, LSU-rRNA)"/>
    <property type="evidence" value="ECO:0000318"/>
    <property type="project" value="GO_Central"/>
</dbReference>
<keyword evidence="5" id="KW-0547">Nucleotide-binding</keyword>
<keyword evidence="4" id="KW-0808">Transferase</keyword>
<dbReference type="Ensembl" id="ENSXETT00000062426">
    <property type="protein sequence ID" value="ENSXETP00000062649"/>
    <property type="gene ID" value="ENSXETG00000031086"/>
</dbReference>
<dbReference type="PANTHER" id="PTHR12755">
    <property type="entry name" value="CLEAVAGE/POLYADENYLATION FACTOR IA SUBUNIT CLP1P"/>
    <property type="match status" value="1"/>
</dbReference>
<dbReference type="Pfam" id="PF16575">
    <property type="entry name" value="CLP1_P"/>
    <property type="match status" value="1"/>
</dbReference>
<evidence type="ECO:0000259" key="12">
    <source>
        <dbReference type="Pfam" id="PF24419"/>
    </source>
</evidence>
<keyword evidence="15" id="KW-1185">Reference proteome</keyword>
<comment type="similarity">
    <text evidence="2">Belongs to the Clp1 family. NOL9/GRC3 subfamily.</text>
</comment>
<dbReference type="GO" id="GO:0005730">
    <property type="term" value="C:nucleolus"/>
    <property type="evidence" value="ECO:0007669"/>
    <property type="project" value="UniProtKB-SubCell"/>
</dbReference>
<evidence type="ECO:0000256" key="8">
    <source>
        <dbReference type="ARBA" id="ARBA00023242"/>
    </source>
</evidence>
<evidence type="ECO:0000313" key="14">
    <source>
        <dbReference type="Ensembl" id="ENSXETP00000062649"/>
    </source>
</evidence>
<feature type="domain" description="NOL9 C-terminal" evidence="13">
    <location>
        <begin position="495"/>
        <end position="596"/>
    </location>
</feature>
<evidence type="ECO:0000313" key="17">
    <source>
        <dbReference type="Xenbase" id="XB-GENE-984093"/>
    </source>
</evidence>
<feature type="domain" description="NOL9 N-terminal" evidence="12">
    <location>
        <begin position="70"/>
        <end position="208"/>
    </location>
</feature>
<organism evidence="14">
    <name type="scientific">Xenopus tropicalis</name>
    <name type="common">Western clawed frog</name>
    <name type="synonym">Silurana tropicalis</name>
    <dbReference type="NCBI Taxonomy" id="8364"/>
    <lineage>
        <taxon>Eukaryota</taxon>
        <taxon>Metazoa</taxon>
        <taxon>Chordata</taxon>
        <taxon>Craniata</taxon>
        <taxon>Vertebrata</taxon>
        <taxon>Euteleostomi</taxon>
        <taxon>Amphibia</taxon>
        <taxon>Batrachia</taxon>
        <taxon>Anura</taxon>
        <taxon>Pipoidea</taxon>
        <taxon>Pipidae</taxon>
        <taxon>Xenopodinae</taxon>
        <taxon>Xenopus</taxon>
        <taxon>Silurana</taxon>
    </lineage>
</organism>
<keyword evidence="8" id="KW-0539">Nucleus</keyword>
<name>A0A6I8PUK5_XENTR</name>
<dbReference type="Bgee" id="ENSXETG00000031086">
    <property type="expression patterns" value="Expressed in 2-cell stage embryo and 11 other cell types or tissues"/>
</dbReference>
<evidence type="ECO:0000256" key="3">
    <source>
        <dbReference type="ARBA" id="ARBA00022552"/>
    </source>
</evidence>
<comment type="subcellular location">
    <subcellularLocation>
        <location evidence="1">Nucleus</location>
        <location evidence="1">Nucleolus</location>
    </subcellularLocation>
</comment>
<evidence type="ECO:0000256" key="9">
    <source>
        <dbReference type="ARBA" id="ARBA00071212"/>
    </source>
</evidence>
<dbReference type="OMA" id="YFGETSC"/>
<reference evidence="14" key="1">
    <citation type="journal article" date="2010" name="Science">
        <title>The genome of the Western clawed frog Xenopus tropicalis.</title>
        <authorList>
            <person name="Hellsten U."/>
            <person name="Harland R.M."/>
            <person name="Gilchrist M.J."/>
            <person name="Hendrix D."/>
            <person name="Jurka J."/>
            <person name="Kapitonov V."/>
            <person name="Ovcharenko I."/>
            <person name="Putnam N.H."/>
            <person name="Shu S."/>
            <person name="Taher L."/>
            <person name="Blitz I.L."/>
            <person name="Blumberg B."/>
            <person name="Dichmann D.S."/>
            <person name="Dubchak I."/>
            <person name="Amaya E."/>
            <person name="Detter J.C."/>
            <person name="Fletcher R."/>
            <person name="Gerhard D.S."/>
            <person name="Goodstein D."/>
            <person name="Graves T."/>
            <person name="Grigoriev I.V."/>
            <person name="Grimwood J."/>
            <person name="Kawashima T."/>
            <person name="Lindquist E."/>
            <person name="Lucas S.M."/>
            <person name="Mead P.E."/>
            <person name="Mitros T."/>
            <person name="Ogino H."/>
            <person name="Ohta Y."/>
            <person name="Poliakov A.V."/>
            <person name="Pollet N."/>
            <person name="Robert J."/>
            <person name="Salamov A."/>
            <person name="Sater A.K."/>
            <person name="Schmutz J."/>
            <person name="Terry A."/>
            <person name="Vize P.D."/>
            <person name="Warren W.C."/>
            <person name="Wells D."/>
            <person name="Wills A."/>
            <person name="Wilson R.K."/>
            <person name="Zimmerman L.B."/>
            <person name="Zorn A.M."/>
            <person name="Grainger R."/>
            <person name="Grammer T."/>
            <person name="Khokha M.K."/>
            <person name="Richardson P.M."/>
            <person name="Rokhsar D.S."/>
        </authorList>
    </citation>
    <scope>NUCLEOTIDE SEQUENCE [LARGE SCALE GENOMIC DNA]</scope>
    <source>
        <strain evidence="14">Nigerian</strain>
    </source>
</reference>
<dbReference type="Pfam" id="PF25467">
    <property type="entry name" value="NOL9_C"/>
    <property type="match status" value="1"/>
</dbReference>
<dbReference type="GeneID" id="100145740"/>
<evidence type="ECO:0000313" key="16">
    <source>
        <dbReference type="RefSeq" id="XP_002933893.2"/>
    </source>
</evidence>
<evidence type="ECO:0000256" key="5">
    <source>
        <dbReference type="ARBA" id="ARBA00022741"/>
    </source>
</evidence>
<dbReference type="InterPro" id="IPR057573">
    <property type="entry name" value="NOL9_N"/>
</dbReference>
<sequence>MKHQNASARHTVSFRCRPGKNGSSRHRNALAERCKVAAAAAAERHKLKGRVNGIGDKEKPQGLTAVLDEDGVCVVLLEPGQKLTFTGKCSLTCLHGSVQVFGLTIIKNQKAYDLFSPHTHSCLSIEGLKYKKPLKTKKEVRMEVRALLRGYLSIEYRRTVMKSFTSSSSVILLERLEDSTTSFILSHPDYANVFSTKVKERNSSFTNNAVLYSVGVENRDPENGFKMSEEWHSEVQTLVNACLEEDNGCPIILVCGSKNVGKSTFIRYLMNQLLNHISSVGYLDCDLGQTEFTPPGCISLLSITEPVLGPPFTHQQEAQKMVYFGETSCEQDMERFVESVKYVITSYKRDEPLLINTMGWVKGFGLLLLIDIIRLLSPSHIIQINAKDSDDMEPLTQNYVQNAPGFLTKGNSTARRKAREFDSSEDEQLQDSSEYLCFHSHPGHQLVALEADFIGAGEAGNVRCHSGILRDLAMLGYLSKLQHFHPEKVIPINSLIPYEVPFNAVAVRVAHSDVAPSHIMYSVNASWVGLCRILDDIHSDNDGPVILTQTPICDCLGFGIVRGVNMEKKVYYVLTPLLPESLRVVNCLLVGNISIPHAIFKNQPGAKGEIPYVTSEYDFTVSGAGKMKRNKQLKRREHQ</sequence>
<dbReference type="PANTHER" id="PTHR12755:SF3">
    <property type="entry name" value="POLYNUCLEOTIDE 5'-HYDROXYL-KINASE NOL9"/>
    <property type="match status" value="1"/>
</dbReference>
<dbReference type="InterPro" id="IPR057570">
    <property type="entry name" value="NOL9_C"/>
</dbReference>
<keyword evidence="7" id="KW-0067">ATP-binding</keyword>
<evidence type="ECO:0000259" key="11">
    <source>
        <dbReference type="Pfam" id="PF16575"/>
    </source>
</evidence>
<evidence type="ECO:0000256" key="7">
    <source>
        <dbReference type="ARBA" id="ARBA00022840"/>
    </source>
</evidence>